<proteinExistence type="predicted"/>
<accession>A0A5B6VP04</accession>
<dbReference type="AlphaFoldDB" id="A0A5B6VP04"/>
<evidence type="ECO:0000313" key="1">
    <source>
        <dbReference type="EMBL" id="KAA3470764.1"/>
    </source>
</evidence>
<comment type="caution">
    <text evidence="1">The sequence shown here is derived from an EMBL/GenBank/DDBJ whole genome shotgun (WGS) entry which is preliminary data.</text>
</comment>
<sequence length="136" mass="15682">MMIFGQVCSTPICIASLHARASVTKAEWTPLCFFDHENKTDPSLSLTTILEAEMALSEEMIDRFCSFSTSRATRISEFRAIVSCKVFYSWFVKLYKHYGPKTPLRLHLPMPKDPRVGCLPTEFEGFEQHLPQQRYI</sequence>
<keyword evidence="2" id="KW-1185">Reference proteome</keyword>
<dbReference type="Proteomes" id="UP000325315">
    <property type="component" value="Unassembled WGS sequence"/>
</dbReference>
<dbReference type="EMBL" id="SMMG02000006">
    <property type="protein sequence ID" value="KAA3470764.1"/>
    <property type="molecule type" value="Genomic_DNA"/>
</dbReference>
<name>A0A5B6VP04_9ROSI</name>
<evidence type="ECO:0000313" key="2">
    <source>
        <dbReference type="Proteomes" id="UP000325315"/>
    </source>
</evidence>
<reference evidence="2" key="1">
    <citation type="journal article" date="2019" name="Plant Biotechnol. J.">
        <title>Genome sequencing of the Australian wild diploid species Gossypium australe highlights disease resistance and delayed gland morphogenesis.</title>
        <authorList>
            <person name="Cai Y."/>
            <person name="Cai X."/>
            <person name="Wang Q."/>
            <person name="Wang P."/>
            <person name="Zhang Y."/>
            <person name="Cai C."/>
            <person name="Xu Y."/>
            <person name="Wang K."/>
            <person name="Zhou Z."/>
            <person name="Wang C."/>
            <person name="Geng S."/>
            <person name="Li B."/>
            <person name="Dong Q."/>
            <person name="Hou Y."/>
            <person name="Wang H."/>
            <person name="Ai P."/>
            <person name="Liu Z."/>
            <person name="Yi F."/>
            <person name="Sun M."/>
            <person name="An G."/>
            <person name="Cheng J."/>
            <person name="Zhang Y."/>
            <person name="Shi Q."/>
            <person name="Xie Y."/>
            <person name="Shi X."/>
            <person name="Chang Y."/>
            <person name="Huang F."/>
            <person name="Chen Y."/>
            <person name="Hong S."/>
            <person name="Mi L."/>
            <person name="Sun Q."/>
            <person name="Zhang L."/>
            <person name="Zhou B."/>
            <person name="Peng R."/>
            <person name="Zhang X."/>
            <person name="Liu F."/>
        </authorList>
    </citation>
    <scope>NUCLEOTIDE SEQUENCE [LARGE SCALE GENOMIC DNA]</scope>
    <source>
        <strain evidence="2">cv. PA1801</strain>
    </source>
</reference>
<protein>
    <submittedName>
        <fullName evidence="1">Uncharacterized protein</fullName>
    </submittedName>
</protein>
<gene>
    <name evidence="1" type="ORF">EPI10_016449</name>
</gene>
<organism evidence="1 2">
    <name type="scientific">Gossypium australe</name>
    <dbReference type="NCBI Taxonomy" id="47621"/>
    <lineage>
        <taxon>Eukaryota</taxon>
        <taxon>Viridiplantae</taxon>
        <taxon>Streptophyta</taxon>
        <taxon>Embryophyta</taxon>
        <taxon>Tracheophyta</taxon>
        <taxon>Spermatophyta</taxon>
        <taxon>Magnoliopsida</taxon>
        <taxon>eudicotyledons</taxon>
        <taxon>Gunneridae</taxon>
        <taxon>Pentapetalae</taxon>
        <taxon>rosids</taxon>
        <taxon>malvids</taxon>
        <taxon>Malvales</taxon>
        <taxon>Malvaceae</taxon>
        <taxon>Malvoideae</taxon>
        <taxon>Gossypium</taxon>
    </lineage>
</organism>